<feature type="compositionally biased region" description="Polar residues" evidence="2">
    <location>
        <begin position="1020"/>
        <end position="1036"/>
    </location>
</feature>
<feature type="compositionally biased region" description="Polar residues" evidence="2">
    <location>
        <begin position="909"/>
        <end position="920"/>
    </location>
</feature>
<reference evidence="3 4" key="1">
    <citation type="journal article" date="2017" name="Mol. Ecol.">
        <title>Comparative and population genomic landscape of Phellinus noxius: A hypervariable fungus causing root rot in trees.</title>
        <authorList>
            <person name="Chung C.L."/>
            <person name="Lee T.J."/>
            <person name="Akiba M."/>
            <person name="Lee H.H."/>
            <person name="Kuo T.H."/>
            <person name="Liu D."/>
            <person name="Ke H.M."/>
            <person name="Yokoi T."/>
            <person name="Roa M.B."/>
            <person name="Lu M.J."/>
            <person name="Chang Y.Y."/>
            <person name="Ann P.J."/>
            <person name="Tsai J.N."/>
            <person name="Chen C.Y."/>
            <person name="Tzean S.S."/>
            <person name="Ota Y."/>
            <person name="Hattori T."/>
            <person name="Sahashi N."/>
            <person name="Liou R.F."/>
            <person name="Kikuchi T."/>
            <person name="Tsai I.J."/>
        </authorList>
    </citation>
    <scope>NUCLEOTIDE SEQUENCE [LARGE SCALE GENOMIC DNA]</scope>
    <source>
        <strain evidence="3 4">FFPRI411160</strain>
    </source>
</reference>
<feature type="region of interest" description="Disordered" evidence="2">
    <location>
        <begin position="403"/>
        <end position="422"/>
    </location>
</feature>
<feature type="region of interest" description="Disordered" evidence="2">
    <location>
        <begin position="203"/>
        <end position="271"/>
    </location>
</feature>
<dbReference type="InParanoid" id="A0A286UKC7"/>
<feature type="coiled-coil region" evidence="1">
    <location>
        <begin position="532"/>
        <end position="559"/>
    </location>
</feature>
<keyword evidence="1" id="KW-0175">Coiled coil</keyword>
<feature type="compositionally biased region" description="Basic and acidic residues" evidence="2">
    <location>
        <begin position="131"/>
        <end position="153"/>
    </location>
</feature>
<feature type="compositionally biased region" description="Basic and acidic residues" evidence="2">
    <location>
        <begin position="510"/>
        <end position="522"/>
    </location>
</feature>
<feature type="region of interest" description="Disordered" evidence="2">
    <location>
        <begin position="468"/>
        <end position="528"/>
    </location>
</feature>
<gene>
    <name evidence="3" type="ORF">PNOK_0485900</name>
</gene>
<dbReference type="Proteomes" id="UP000217199">
    <property type="component" value="Unassembled WGS sequence"/>
</dbReference>
<feature type="compositionally biased region" description="Polar residues" evidence="2">
    <location>
        <begin position="227"/>
        <end position="240"/>
    </location>
</feature>
<feature type="region of interest" description="Disordered" evidence="2">
    <location>
        <begin position="821"/>
        <end position="858"/>
    </location>
</feature>
<feature type="compositionally biased region" description="Low complexity" evidence="2">
    <location>
        <begin position="203"/>
        <end position="226"/>
    </location>
</feature>
<feature type="compositionally biased region" description="Low complexity" evidence="2">
    <location>
        <begin position="1126"/>
        <end position="1143"/>
    </location>
</feature>
<dbReference type="EMBL" id="NBII01000004">
    <property type="protein sequence ID" value="PAV19925.1"/>
    <property type="molecule type" value="Genomic_DNA"/>
</dbReference>
<feature type="compositionally biased region" description="Polar residues" evidence="2">
    <location>
        <begin position="157"/>
        <end position="170"/>
    </location>
</feature>
<evidence type="ECO:0000256" key="2">
    <source>
        <dbReference type="SAM" id="MobiDB-lite"/>
    </source>
</evidence>
<feature type="compositionally biased region" description="Low complexity" evidence="2">
    <location>
        <begin position="1195"/>
        <end position="1210"/>
    </location>
</feature>
<feature type="region of interest" description="Disordered" evidence="2">
    <location>
        <begin position="1"/>
        <end position="191"/>
    </location>
</feature>
<feature type="compositionally biased region" description="Low complexity" evidence="2">
    <location>
        <begin position="485"/>
        <end position="501"/>
    </location>
</feature>
<feature type="compositionally biased region" description="Low complexity" evidence="2">
    <location>
        <begin position="411"/>
        <end position="420"/>
    </location>
</feature>
<feature type="compositionally biased region" description="Polar residues" evidence="2">
    <location>
        <begin position="111"/>
        <end position="130"/>
    </location>
</feature>
<evidence type="ECO:0000256" key="1">
    <source>
        <dbReference type="SAM" id="Coils"/>
    </source>
</evidence>
<feature type="region of interest" description="Disordered" evidence="2">
    <location>
        <begin position="1015"/>
        <end position="1219"/>
    </location>
</feature>
<feature type="compositionally biased region" description="Polar residues" evidence="2">
    <location>
        <begin position="53"/>
        <end position="77"/>
    </location>
</feature>
<feature type="region of interest" description="Disordered" evidence="2">
    <location>
        <begin position="870"/>
        <end position="928"/>
    </location>
</feature>
<feature type="region of interest" description="Disordered" evidence="2">
    <location>
        <begin position="343"/>
        <end position="374"/>
    </location>
</feature>
<sequence>MAFFASSSNERLITRSVSTDRLRGARPQPGRSSKHHTAAQKIIGSDEFGVLTGSDSPANSSTSLHVPSPSLSTTSRGRVSPNGSGSSSVRTGSHSPNPPRRRALPRDPTSADGSSPHTPSPVPSYTNDPINNKRTDRDISRAKSSPDLKDVPKSHNRTLPRSNEGSSSEITTPTRPPRGPRPLSPSSSRPAQLNTTIISTTISFSGHSPASHSLSSSSSSPLTPAPNNYSHQRSSPSTISAPIIRRDEALTLPMRSTNNKTSCGNISDGSYGSPLSEGGGMEISGMGFSMKRLLSRPADTPSISSVHSSYSTAANVQGRNAVRSEPDTDYGYSLFARRRRIDTSPVPQSPSVYSVSGMSLNERTSRKTASESEGMAFNSLGRSRGLEWGHVLNKLNVNDKDRNASHARQYSSSFSLSSPSEGTNAYPISLALEQERAARRANAKMGTDGGRPQIQLTTTAVRRLSALNTRELDSPGTPITIATHSPNSASAASTPNTSLSSRPNPISRSTHREPMGVIRRADSPPPAGLTPAEIVLHAYKQQERRRAELERNASKDIDQPEKVNQRTIRVKEKDKEHEKGKRSLNVMPMFEPKSSLRGLDYFEGGVSDGYNNASEAHSYRGDEDEASAPYYTVFGNPEGRVVAIGNERDSAFGLFERVQEKAKATEKAVIAEMTSTSISISSGNNPNGRSDDKTDTQMTLRRKLSRKMSGKFRREGSLPRGGKDIFDGRERALSDPLEEKEERSSGRPSLSLNTMATSSSGGRRSATLPRERPGQMSRRNSLKISLDSFVAVPSLDPSSGMMLPSAANGNAKTFSARHNHVYERERKTSDSSLQPKQKSDKMKSEKEREQGKPEKGKIWGLVKRISHNTLKDKYRPSTSDVPPVPALPRSHTSVEVNDLNAGPRKLKTTRPSPTHVQRPSTAPIGPLSPIESRFRIRKKPSVSQTLNIVDTEPSDILRPASPASEQIKRLSTASLNDSAPVSSTYSLGEHILPPEKFCMFEDLHLALNSKLSEIEEPKSPTDSNGLFYGESNSSHQALPVPPRRAGQLKQDDESRSASPTIPSFSADNAINTFGFRNRSGTTTTARPTPVFPDMDFGELQKPNNSPPSLSIPSSEPPPRPPRSTRRGPVAPSISHSSHSSHSSDPSNTRLPQRRRSGRGSIGGLSQASTARPNTSHSIMTNGELESPSSEPPPLLDSQSPVSVSDSNSSSLTFRELGAGGGKVVWSDKEKLDKWDELLDRSERAGGTLHVGFGGLMSDHLRDSTFEPSPDTLSVFSEY</sequence>
<dbReference type="AlphaFoldDB" id="A0A286UKC7"/>
<feature type="compositionally biased region" description="Low complexity" evidence="2">
    <location>
        <begin position="83"/>
        <end position="95"/>
    </location>
</feature>
<comment type="caution">
    <text evidence="3">The sequence shown here is derived from an EMBL/GenBank/DDBJ whole genome shotgun (WGS) entry which is preliminary data.</text>
</comment>
<accession>A0A286UKC7</accession>
<feature type="compositionally biased region" description="Pro residues" evidence="2">
    <location>
        <begin position="174"/>
        <end position="183"/>
    </location>
</feature>
<feature type="compositionally biased region" description="Polar residues" evidence="2">
    <location>
        <begin position="1056"/>
        <end position="1071"/>
    </location>
</feature>
<feature type="compositionally biased region" description="Basic and acidic residues" evidence="2">
    <location>
        <begin position="837"/>
        <end position="857"/>
    </location>
</feature>
<proteinExistence type="predicted"/>
<feature type="compositionally biased region" description="Low complexity" evidence="2">
    <location>
        <begin position="344"/>
        <end position="356"/>
    </location>
</feature>
<evidence type="ECO:0000313" key="4">
    <source>
        <dbReference type="Proteomes" id="UP000217199"/>
    </source>
</evidence>
<dbReference type="OrthoDB" id="3364707at2759"/>
<name>A0A286UKC7_9AGAM</name>
<evidence type="ECO:0000313" key="3">
    <source>
        <dbReference type="EMBL" id="PAV19925.1"/>
    </source>
</evidence>
<feature type="region of interest" description="Disordered" evidence="2">
    <location>
        <begin position="677"/>
        <end position="782"/>
    </location>
</feature>
<feature type="compositionally biased region" description="Polar residues" evidence="2">
    <location>
        <begin position="254"/>
        <end position="270"/>
    </location>
</feature>
<organism evidence="3 4">
    <name type="scientific">Pyrrhoderma noxium</name>
    <dbReference type="NCBI Taxonomy" id="2282107"/>
    <lineage>
        <taxon>Eukaryota</taxon>
        <taxon>Fungi</taxon>
        <taxon>Dikarya</taxon>
        <taxon>Basidiomycota</taxon>
        <taxon>Agaricomycotina</taxon>
        <taxon>Agaricomycetes</taxon>
        <taxon>Hymenochaetales</taxon>
        <taxon>Hymenochaetaceae</taxon>
        <taxon>Pyrrhoderma</taxon>
    </lineage>
</organism>
<feature type="compositionally biased region" description="Basic residues" evidence="2">
    <location>
        <begin position="700"/>
        <end position="711"/>
    </location>
</feature>
<protein>
    <submittedName>
        <fullName evidence="3">Uncharacterized protein</fullName>
    </submittedName>
</protein>
<feature type="compositionally biased region" description="Polar residues" evidence="2">
    <location>
        <begin position="1"/>
        <end position="17"/>
    </location>
</feature>
<feature type="compositionally biased region" description="Basic and acidic residues" evidence="2">
    <location>
        <begin position="712"/>
        <end position="733"/>
    </location>
</feature>
<keyword evidence="4" id="KW-1185">Reference proteome</keyword>
<feature type="compositionally biased region" description="Polar residues" evidence="2">
    <location>
        <begin position="1165"/>
        <end position="1180"/>
    </location>
</feature>
<feature type="compositionally biased region" description="Polar residues" evidence="2">
    <location>
        <begin position="746"/>
        <end position="762"/>
    </location>
</feature>